<dbReference type="Proteomes" id="UP000516173">
    <property type="component" value="Chromosome"/>
</dbReference>
<keyword evidence="1" id="KW-0732">Signal</keyword>
<protein>
    <submittedName>
        <fullName evidence="2">Uncharacterized protein</fullName>
    </submittedName>
</protein>
<dbReference type="AlphaFoldDB" id="A0A7G1KKR4"/>
<name>A0A7G1KKR4_9NOCA</name>
<feature type="chain" id="PRO_5028890015" evidence="1">
    <location>
        <begin position="41"/>
        <end position="78"/>
    </location>
</feature>
<gene>
    <name evidence="2" type="ORF">NWFMUON74_36390</name>
</gene>
<accession>A0A7G1KKR4</accession>
<evidence type="ECO:0000313" key="2">
    <source>
        <dbReference type="EMBL" id="BCK55867.1"/>
    </source>
</evidence>
<sequence length="78" mass="8340">MGELRYVRCHDNRRIPMHAVPKAVAVASITLALGLQPALAAASAPESPAPRTQATAPFDPICPLCFIREFFESGSAHP</sequence>
<evidence type="ECO:0000256" key="1">
    <source>
        <dbReference type="SAM" id="SignalP"/>
    </source>
</evidence>
<keyword evidence="3" id="KW-1185">Reference proteome</keyword>
<reference evidence="2 3" key="1">
    <citation type="submission" date="2020-08" db="EMBL/GenBank/DDBJ databases">
        <title>Genome Sequencing of Nocardia wallacei strain FMUON74 and assembly.</title>
        <authorList>
            <person name="Toyokawa M."/>
            <person name="Uesaka K."/>
        </authorList>
    </citation>
    <scope>NUCLEOTIDE SEQUENCE [LARGE SCALE GENOMIC DNA]</scope>
    <source>
        <strain evidence="2 3">FMUON74</strain>
    </source>
</reference>
<proteinExistence type="predicted"/>
<evidence type="ECO:0000313" key="3">
    <source>
        <dbReference type="Proteomes" id="UP000516173"/>
    </source>
</evidence>
<feature type="signal peptide" evidence="1">
    <location>
        <begin position="1"/>
        <end position="40"/>
    </location>
</feature>
<dbReference type="EMBL" id="AP023396">
    <property type="protein sequence ID" value="BCK55867.1"/>
    <property type="molecule type" value="Genomic_DNA"/>
</dbReference>
<organism evidence="2 3">
    <name type="scientific">Nocardia wallacei</name>
    <dbReference type="NCBI Taxonomy" id="480035"/>
    <lineage>
        <taxon>Bacteria</taxon>
        <taxon>Bacillati</taxon>
        <taxon>Actinomycetota</taxon>
        <taxon>Actinomycetes</taxon>
        <taxon>Mycobacteriales</taxon>
        <taxon>Nocardiaceae</taxon>
        <taxon>Nocardia</taxon>
    </lineage>
</organism>
<dbReference type="KEGG" id="nwl:NWFMUON74_36390"/>